<dbReference type="Proteomes" id="UP001180489">
    <property type="component" value="Unassembled WGS sequence"/>
</dbReference>
<reference evidence="11" key="1">
    <citation type="submission" date="2024-05" db="EMBL/GenBank/DDBJ databases">
        <title>30 novel species of actinomycetes from the DSMZ collection.</title>
        <authorList>
            <person name="Nouioui I."/>
        </authorList>
    </citation>
    <scope>NUCLEOTIDE SEQUENCE</scope>
    <source>
        <strain evidence="11">DSM 41014</strain>
    </source>
</reference>
<accession>A0ABU2UWN6</accession>
<evidence type="ECO:0000256" key="2">
    <source>
        <dbReference type="ARBA" id="ARBA00022448"/>
    </source>
</evidence>
<dbReference type="CDD" id="cd13639">
    <property type="entry name" value="PBP2_OpuAC_like"/>
    <property type="match status" value="2"/>
</dbReference>
<protein>
    <submittedName>
        <fullName evidence="11">ABC transporter permease/substrate binding protein</fullName>
    </submittedName>
</protein>
<dbReference type="InterPro" id="IPR035906">
    <property type="entry name" value="MetI-like_sf"/>
</dbReference>
<evidence type="ECO:0000256" key="3">
    <source>
        <dbReference type="ARBA" id="ARBA00022475"/>
    </source>
</evidence>
<evidence type="ECO:0000256" key="7">
    <source>
        <dbReference type="ARBA" id="ARBA00035642"/>
    </source>
</evidence>
<comment type="similarity">
    <text evidence="7">In the C-terminal section; belongs to the OsmX family.</text>
</comment>
<dbReference type="PANTHER" id="PTHR47737:SF1">
    <property type="entry name" value="GLYCINE BETAINE_PROLINE BETAINE TRANSPORT SYSTEM PERMEASE PROTEIN PROW"/>
    <property type="match status" value="1"/>
</dbReference>
<feature type="domain" description="ABC transmembrane type-1" evidence="10">
    <location>
        <begin position="87"/>
        <end position="266"/>
    </location>
</feature>
<gene>
    <name evidence="11" type="ORF">RM863_34630</name>
</gene>
<keyword evidence="2 9" id="KW-0813">Transport</keyword>
<comment type="similarity">
    <text evidence="8">In the N-terminal section; belongs to the binding-protein-dependent transport system permease family.</text>
</comment>
<dbReference type="Gene3D" id="1.10.3720.10">
    <property type="entry name" value="MetI-like"/>
    <property type="match status" value="1"/>
</dbReference>
<evidence type="ECO:0000256" key="4">
    <source>
        <dbReference type="ARBA" id="ARBA00022692"/>
    </source>
</evidence>
<dbReference type="InterPro" id="IPR007210">
    <property type="entry name" value="ABC_Gly_betaine_transp_sub-bd"/>
</dbReference>
<evidence type="ECO:0000256" key="1">
    <source>
        <dbReference type="ARBA" id="ARBA00004141"/>
    </source>
</evidence>
<dbReference type="Gene3D" id="3.10.105.10">
    <property type="entry name" value="Dipeptide-binding Protein, Domain 3"/>
    <property type="match status" value="3"/>
</dbReference>
<evidence type="ECO:0000313" key="11">
    <source>
        <dbReference type="EMBL" id="MDT0477271.1"/>
    </source>
</evidence>
<feature type="transmembrane region" description="Helical" evidence="9">
    <location>
        <begin position="301"/>
        <end position="320"/>
    </location>
</feature>
<name>A0ABU2UWN6_9ACTN</name>
<dbReference type="SUPFAM" id="SSF161098">
    <property type="entry name" value="MetI-like"/>
    <property type="match status" value="1"/>
</dbReference>
<sequence>MPRIPLGDWVNDTVDWLLAHVNWLFEFFKTICTGTYDGINAVLQAPEPLLLAGIFAVLAFWLRGTLAGVLTFVGFAFIDSLELWDDAMVTLSLVLVATIIALVVSVPVGIWAARSDRVSGLVRPVLDFMQTLPAMIYLIPAILFFGTGASAGIVATLIFALAPGVRMTELGIRQVDKELVEAAEAFGTSPRDTLLRVQLPLALPTVMAGVNQVIMLGLSMAAIAGMVGTGGLGGDVNQAIGQLDVGLGSEAGVAIVILAIYLDRMTGALGTQVSPLGRRAAARARAAKGVKLWSYRPSPQIAVIGVVVLALVAGGMGMFGGSGDSSEVADGKNVGQGKKLTIGYIPWDEGVASTFLWKEILEQRGYQVDAKQFDAGPLYTALAQGSVDFETDSWLPTTHAEYWKKYGSKLDDLGAWYDQTSLELTVPAYMKDINSLADLKGKGATFGGKITGIEASAGETGLLKSKILKEYGLDKEYKVVDSSTPAMLAELKRAISKKEPIVVPLWSPHWAYNDYDLKKLKDPKGAWGEGDGVHTLSRKGLADENPVLGGWLKDFKLDEKQLTSLEAEINKVGKGKQQDAVRTWLKKNPGLVDKLAPVADAKAGAETKRTVNVAWFPWDEDVAVTYLWKNVLEKRGYKLNLKQMDVGPVYTGLAAGDLDLNFDAWLPYAQQNYWDKSKDKLKDLGTWYEPTSLEVAVPSYVKGVDSLEDLKGKASTFDGKIIGIEPGTGEMNLLKTKVLPGYGLDKEYKVVDGSTPAMLAELKRAVAKKEPVAVVLWSPHWAYSRYELTKLKDDKKLFGEGNTIRTISNEKFPEQYPRLTEWIKKFRMSEDELGSLESEINAKGQGKVEEAVAAWVEEHPDVAERMTPQ</sequence>
<keyword evidence="4 9" id="KW-0812">Transmembrane</keyword>
<evidence type="ECO:0000256" key="8">
    <source>
        <dbReference type="ARBA" id="ARBA00035652"/>
    </source>
</evidence>
<dbReference type="EMBL" id="JAVRFF010000058">
    <property type="protein sequence ID" value="MDT0477271.1"/>
    <property type="molecule type" value="Genomic_DNA"/>
</dbReference>
<dbReference type="CDD" id="cd06261">
    <property type="entry name" value="TM_PBP2"/>
    <property type="match status" value="1"/>
</dbReference>
<dbReference type="RefSeq" id="WP_280905329.1">
    <property type="nucleotide sequence ID" value="NZ_JAVRFF010000058.1"/>
</dbReference>
<dbReference type="SUPFAM" id="SSF53850">
    <property type="entry name" value="Periplasmic binding protein-like II"/>
    <property type="match status" value="2"/>
</dbReference>
<organism evidence="11 12">
    <name type="scientific">Streptomyces hintoniae</name>
    <dbReference type="NCBI Taxonomy" id="3075521"/>
    <lineage>
        <taxon>Bacteria</taxon>
        <taxon>Bacillati</taxon>
        <taxon>Actinomycetota</taxon>
        <taxon>Actinomycetes</taxon>
        <taxon>Kitasatosporales</taxon>
        <taxon>Streptomycetaceae</taxon>
        <taxon>Streptomyces</taxon>
    </lineage>
</organism>
<dbReference type="Gene3D" id="3.40.190.100">
    <property type="entry name" value="Glycine betaine-binding periplasmic protein, domain 2"/>
    <property type="match status" value="2"/>
</dbReference>
<keyword evidence="6 9" id="KW-0472">Membrane</keyword>
<evidence type="ECO:0000256" key="6">
    <source>
        <dbReference type="ARBA" id="ARBA00023136"/>
    </source>
</evidence>
<feature type="transmembrane region" description="Helical" evidence="9">
    <location>
        <begin position="239"/>
        <end position="262"/>
    </location>
</feature>
<feature type="transmembrane region" description="Helical" evidence="9">
    <location>
        <begin position="201"/>
        <end position="227"/>
    </location>
</feature>
<comment type="subcellular location">
    <subcellularLocation>
        <location evidence="9">Cell membrane</location>
        <topology evidence="9">Multi-pass membrane protein</topology>
    </subcellularLocation>
    <subcellularLocation>
        <location evidence="1">Membrane</location>
        <topology evidence="1">Multi-pass membrane protein</topology>
    </subcellularLocation>
</comment>
<feature type="transmembrane region" description="Helical" evidence="9">
    <location>
        <begin position="49"/>
        <end position="78"/>
    </location>
</feature>
<dbReference type="Pfam" id="PF00528">
    <property type="entry name" value="BPD_transp_1"/>
    <property type="match status" value="1"/>
</dbReference>
<feature type="transmembrane region" description="Helical" evidence="9">
    <location>
        <begin position="134"/>
        <end position="162"/>
    </location>
</feature>
<dbReference type="Pfam" id="PF04069">
    <property type="entry name" value="OpuAC"/>
    <property type="match status" value="2"/>
</dbReference>
<dbReference type="InterPro" id="IPR000515">
    <property type="entry name" value="MetI-like"/>
</dbReference>
<dbReference type="PANTHER" id="PTHR47737">
    <property type="entry name" value="GLYCINE BETAINE/PROLINE BETAINE TRANSPORT SYSTEM PERMEASE PROTEIN PROW"/>
    <property type="match status" value="1"/>
</dbReference>
<evidence type="ECO:0000259" key="10">
    <source>
        <dbReference type="PROSITE" id="PS50928"/>
    </source>
</evidence>
<dbReference type="PROSITE" id="PS50928">
    <property type="entry name" value="ABC_TM1"/>
    <property type="match status" value="1"/>
</dbReference>
<keyword evidence="12" id="KW-1185">Reference proteome</keyword>
<evidence type="ECO:0000256" key="9">
    <source>
        <dbReference type="RuleBase" id="RU363032"/>
    </source>
</evidence>
<keyword evidence="3" id="KW-1003">Cell membrane</keyword>
<keyword evidence="5 9" id="KW-1133">Transmembrane helix</keyword>
<evidence type="ECO:0000313" key="12">
    <source>
        <dbReference type="Proteomes" id="UP001180489"/>
    </source>
</evidence>
<feature type="transmembrane region" description="Helical" evidence="9">
    <location>
        <begin position="90"/>
        <end position="114"/>
    </location>
</feature>
<proteinExistence type="inferred from homology"/>
<evidence type="ECO:0000256" key="5">
    <source>
        <dbReference type="ARBA" id="ARBA00022989"/>
    </source>
</evidence>
<comment type="caution">
    <text evidence="11">The sequence shown here is derived from an EMBL/GenBank/DDBJ whole genome shotgun (WGS) entry which is preliminary data.</text>
</comment>
<comment type="similarity">
    <text evidence="9">Belongs to the binding-protein-dependent transport system permease family.</text>
</comment>